<dbReference type="Proteomes" id="UP000298471">
    <property type="component" value="Unassembled WGS sequence"/>
</dbReference>
<gene>
    <name evidence="1" type="ORF">E5K02_02500</name>
</gene>
<protein>
    <submittedName>
        <fullName evidence="1">DUF1963 domain-containing protein</fullName>
    </submittedName>
</protein>
<dbReference type="OrthoDB" id="57088at2"/>
<dbReference type="AlphaFoldDB" id="A0A4Z0QFV8"/>
<keyword evidence="2" id="KW-1185">Reference proteome</keyword>
<dbReference type="InterPro" id="IPR015315">
    <property type="entry name" value="DUF1963"/>
</dbReference>
<evidence type="ECO:0000313" key="1">
    <source>
        <dbReference type="EMBL" id="TGE28356.1"/>
    </source>
</evidence>
<dbReference type="Gene3D" id="2.30.320.10">
    <property type="entry name" value="YwqG-like"/>
    <property type="match status" value="1"/>
</dbReference>
<reference evidence="1 2" key="1">
    <citation type="submission" date="2019-04" db="EMBL/GenBank/DDBJ databases">
        <authorList>
            <person name="Feng G."/>
            <person name="Zhang J."/>
            <person name="Zhu H."/>
        </authorList>
    </citation>
    <scope>NUCLEOTIDE SEQUENCE [LARGE SCALE GENOMIC DNA]</scope>
    <source>
        <strain evidence="1 2">9PBR-1</strain>
    </source>
</reference>
<dbReference type="InterPro" id="IPR035948">
    <property type="entry name" value="YwqG-like_sf"/>
</dbReference>
<evidence type="ECO:0000313" key="2">
    <source>
        <dbReference type="Proteomes" id="UP000298471"/>
    </source>
</evidence>
<dbReference type="RefSeq" id="WP_135391745.1">
    <property type="nucleotide sequence ID" value="NZ_SRMB01000001.1"/>
</dbReference>
<dbReference type="PANTHER" id="PTHR36436:SF6">
    <property type="entry name" value="SLL5081 PROTEIN"/>
    <property type="match status" value="1"/>
</dbReference>
<dbReference type="SUPFAM" id="SSF103032">
    <property type="entry name" value="Hypothetical protein YwqG"/>
    <property type="match status" value="1"/>
</dbReference>
<accession>A0A4Z0QFV8</accession>
<organism evidence="1 2">
    <name type="scientific">Hymenobacter metallicola</name>
    <dbReference type="NCBI Taxonomy" id="2563114"/>
    <lineage>
        <taxon>Bacteria</taxon>
        <taxon>Pseudomonadati</taxon>
        <taxon>Bacteroidota</taxon>
        <taxon>Cytophagia</taxon>
        <taxon>Cytophagales</taxon>
        <taxon>Hymenobacteraceae</taxon>
        <taxon>Hymenobacter</taxon>
    </lineage>
</organism>
<dbReference type="Pfam" id="PF09234">
    <property type="entry name" value="DUF1963"/>
    <property type="match status" value="1"/>
</dbReference>
<dbReference type="EMBL" id="SRMB01000001">
    <property type="protein sequence ID" value="TGE28356.1"/>
    <property type="molecule type" value="Genomic_DNA"/>
</dbReference>
<sequence>MIPDFLAPFAEQLRQHALQSIKIKATPLGKNGPGSAASKFGGLPFLPLSVAYPRDENGKPLLLLAQINLAELPATEWLPAAGLLQFYVPTDLGYETGESQVLYLGPEQLGEEMQQDFSFLPADHYNENPVRGEHRLAFALTTEYGGLEDARFTVDFNGRTARAYNSRLPRAQKQEFNKLFGGEGHKLGGYALFTQGDPRAYTPEMAKDVQLLQIDLDEHIMFGDSGVAHFFISAQALQNREFDKAYFYWDCC</sequence>
<name>A0A4Z0QFV8_9BACT</name>
<proteinExistence type="predicted"/>
<comment type="caution">
    <text evidence="1">The sequence shown here is derived from an EMBL/GenBank/DDBJ whole genome shotgun (WGS) entry which is preliminary data.</text>
</comment>
<dbReference type="PANTHER" id="PTHR36436">
    <property type="entry name" value="SLL5081 PROTEIN"/>
    <property type="match status" value="1"/>
</dbReference>